<dbReference type="EMBL" id="VWPK01000049">
    <property type="protein sequence ID" value="KAA5609518.1"/>
    <property type="molecule type" value="Genomic_DNA"/>
</dbReference>
<reference evidence="7 8" key="1">
    <citation type="submission" date="2019-09" db="EMBL/GenBank/DDBJ databases">
        <title>Genome sequence of Rhodovastum atsumiense, a diverse member of the Acetobacteraceae family of non-sulfur purple photosynthetic bacteria.</title>
        <authorList>
            <person name="Meyer T."/>
            <person name="Kyndt J."/>
        </authorList>
    </citation>
    <scope>NUCLEOTIDE SEQUENCE [LARGE SCALE GENOMIC DNA]</scope>
    <source>
        <strain evidence="7 8">DSM 21279</strain>
    </source>
</reference>
<accession>A0A5M6IPN2</accession>
<keyword evidence="8" id="KW-1185">Reference proteome</keyword>
<evidence type="ECO:0000256" key="2">
    <source>
        <dbReference type="ARBA" id="ARBA00022475"/>
    </source>
</evidence>
<keyword evidence="3 6" id="KW-0812">Transmembrane</keyword>
<keyword evidence="2" id="KW-1003">Cell membrane</keyword>
<keyword evidence="5 6" id="KW-0472">Membrane</keyword>
<evidence type="ECO:0000256" key="3">
    <source>
        <dbReference type="ARBA" id="ARBA00022692"/>
    </source>
</evidence>
<feature type="transmembrane region" description="Helical" evidence="6">
    <location>
        <begin position="318"/>
        <end position="341"/>
    </location>
</feature>
<feature type="transmembrane region" description="Helical" evidence="6">
    <location>
        <begin position="149"/>
        <end position="168"/>
    </location>
</feature>
<dbReference type="GO" id="GO:0005886">
    <property type="term" value="C:plasma membrane"/>
    <property type="evidence" value="ECO:0007669"/>
    <property type="project" value="UniProtKB-SubCell"/>
</dbReference>
<keyword evidence="4 6" id="KW-1133">Transmembrane helix</keyword>
<proteinExistence type="predicted"/>
<dbReference type="Pfam" id="PF02653">
    <property type="entry name" value="BPD_transp_2"/>
    <property type="match status" value="1"/>
</dbReference>
<dbReference type="PANTHER" id="PTHR47089">
    <property type="entry name" value="ABC TRANSPORTER, PERMEASE PROTEIN"/>
    <property type="match status" value="1"/>
</dbReference>
<dbReference type="CDD" id="cd06580">
    <property type="entry name" value="TM_PBP1_transp_TpRbsC_like"/>
    <property type="match status" value="1"/>
</dbReference>
<evidence type="ECO:0000313" key="7">
    <source>
        <dbReference type="EMBL" id="KAA5609518.1"/>
    </source>
</evidence>
<feature type="transmembrane region" description="Helical" evidence="6">
    <location>
        <begin position="242"/>
        <end position="259"/>
    </location>
</feature>
<comment type="caution">
    <text evidence="7">The sequence shown here is derived from an EMBL/GenBank/DDBJ whole genome shotgun (WGS) entry which is preliminary data.</text>
</comment>
<sequence>MHLRLERRETTPLWLQLVLPLAAVLVTLLLCAALVRLAGADVLDAYAELFLGPVRSSFDLQQTLIKTAPLVLTGLAVTVAFRAKFWNIGAEGQLLAGAVAAGFVGQRMILPDVALVPLMLAAGAAGGAAIALLPALLRVRLRVDDVVTTLLLNSITLYALMALLEGAWKDPHGGFPSSAPIRPEAEFPMLGGSDLHLGVVVALVAAVLTWALIARTTLGFAIRAVGAGAPAARYAGIRVDRVLVTAAAISGALAGLAGAGEVGGVHFLVISDISPGYGYAGIVVAMLAELNPLGVVPAALFFAMVLTGAESMSRATGVPVYLAQVIQGVALLAMVGIRLFATYRLRVGRDHA</sequence>
<protein>
    <submittedName>
        <fullName evidence="7">ABC transporter permease</fullName>
    </submittedName>
</protein>
<dbReference type="InterPro" id="IPR001851">
    <property type="entry name" value="ABC_transp_permease"/>
</dbReference>
<evidence type="ECO:0000256" key="4">
    <source>
        <dbReference type="ARBA" id="ARBA00022989"/>
    </source>
</evidence>
<feature type="transmembrane region" description="Helical" evidence="6">
    <location>
        <begin position="116"/>
        <end position="137"/>
    </location>
</feature>
<dbReference type="Proteomes" id="UP000325255">
    <property type="component" value="Unassembled WGS sequence"/>
</dbReference>
<dbReference type="AlphaFoldDB" id="A0A5M6IPN2"/>
<feature type="transmembrane region" description="Helical" evidence="6">
    <location>
        <begin position="93"/>
        <end position="110"/>
    </location>
</feature>
<feature type="transmembrane region" description="Helical" evidence="6">
    <location>
        <begin position="279"/>
        <end position="306"/>
    </location>
</feature>
<feature type="transmembrane region" description="Helical" evidence="6">
    <location>
        <begin position="64"/>
        <end position="81"/>
    </location>
</feature>
<dbReference type="OrthoDB" id="9809785at2"/>
<gene>
    <name evidence="7" type="ORF">F1189_23955</name>
</gene>
<evidence type="ECO:0000256" key="6">
    <source>
        <dbReference type="SAM" id="Phobius"/>
    </source>
</evidence>
<comment type="subcellular location">
    <subcellularLocation>
        <location evidence="1">Cell membrane</location>
        <topology evidence="1">Multi-pass membrane protein</topology>
    </subcellularLocation>
</comment>
<evidence type="ECO:0000256" key="5">
    <source>
        <dbReference type="ARBA" id="ARBA00023136"/>
    </source>
</evidence>
<dbReference type="GO" id="GO:0022857">
    <property type="term" value="F:transmembrane transporter activity"/>
    <property type="evidence" value="ECO:0007669"/>
    <property type="project" value="InterPro"/>
</dbReference>
<evidence type="ECO:0000256" key="1">
    <source>
        <dbReference type="ARBA" id="ARBA00004651"/>
    </source>
</evidence>
<evidence type="ECO:0000313" key="8">
    <source>
        <dbReference type="Proteomes" id="UP000325255"/>
    </source>
</evidence>
<feature type="transmembrane region" description="Helical" evidence="6">
    <location>
        <begin position="195"/>
        <end position="213"/>
    </location>
</feature>
<name>A0A5M6IPN2_9PROT</name>
<dbReference type="PANTHER" id="PTHR47089:SF1">
    <property type="entry name" value="GUANOSINE ABC TRANSPORTER PERMEASE PROTEIN NUPP"/>
    <property type="match status" value="1"/>
</dbReference>
<organism evidence="7 8">
    <name type="scientific">Rhodovastum atsumiense</name>
    <dbReference type="NCBI Taxonomy" id="504468"/>
    <lineage>
        <taxon>Bacteria</taxon>
        <taxon>Pseudomonadati</taxon>
        <taxon>Pseudomonadota</taxon>
        <taxon>Alphaproteobacteria</taxon>
        <taxon>Acetobacterales</taxon>
        <taxon>Acetobacteraceae</taxon>
        <taxon>Rhodovastum</taxon>
    </lineage>
</organism>